<gene>
    <name evidence="1" type="ORF">NDU88_003698</name>
</gene>
<name>A0AAV7RHE9_PLEWA</name>
<reference evidence="1" key="1">
    <citation type="journal article" date="2022" name="bioRxiv">
        <title>Sequencing and chromosome-scale assembly of the giantPleurodeles waltlgenome.</title>
        <authorList>
            <person name="Brown T."/>
            <person name="Elewa A."/>
            <person name="Iarovenko S."/>
            <person name="Subramanian E."/>
            <person name="Araus A.J."/>
            <person name="Petzold A."/>
            <person name="Susuki M."/>
            <person name="Suzuki K.-i.T."/>
            <person name="Hayashi T."/>
            <person name="Toyoda A."/>
            <person name="Oliveira C."/>
            <person name="Osipova E."/>
            <person name="Leigh N.D."/>
            <person name="Simon A."/>
            <person name="Yun M.H."/>
        </authorList>
    </citation>
    <scope>NUCLEOTIDE SEQUENCE</scope>
    <source>
        <strain evidence="1">20211129_DDA</strain>
        <tissue evidence="1">Liver</tissue>
    </source>
</reference>
<proteinExistence type="predicted"/>
<comment type="caution">
    <text evidence="1">The sequence shown here is derived from an EMBL/GenBank/DDBJ whole genome shotgun (WGS) entry which is preliminary data.</text>
</comment>
<sequence>MHMAEVKSQSYLRVNCDFEPEKSFLSGCSGKVPVTLFTARAQILWEAHNRGKARSPPEARTERRTSVLVPPAAEVSQEILKSRAGIAAVPADRSPRFFRHCSGNYFVQLSSPVLYLTSVLC</sequence>
<evidence type="ECO:0000313" key="2">
    <source>
        <dbReference type="Proteomes" id="UP001066276"/>
    </source>
</evidence>
<dbReference type="EMBL" id="JANPWB010000009">
    <property type="protein sequence ID" value="KAJ1150911.1"/>
    <property type="molecule type" value="Genomic_DNA"/>
</dbReference>
<keyword evidence="2" id="KW-1185">Reference proteome</keyword>
<dbReference type="Proteomes" id="UP001066276">
    <property type="component" value="Chromosome 5"/>
</dbReference>
<protein>
    <submittedName>
        <fullName evidence="1">Uncharacterized protein</fullName>
    </submittedName>
</protein>
<organism evidence="1 2">
    <name type="scientific">Pleurodeles waltl</name>
    <name type="common">Iberian ribbed newt</name>
    <dbReference type="NCBI Taxonomy" id="8319"/>
    <lineage>
        <taxon>Eukaryota</taxon>
        <taxon>Metazoa</taxon>
        <taxon>Chordata</taxon>
        <taxon>Craniata</taxon>
        <taxon>Vertebrata</taxon>
        <taxon>Euteleostomi</taxon>
        <taxon>Amphibia</taxon>
        <taxon>Batrachia</taxon>
        <taxon>Caudata</taxon>
        <taxon>Salamandroidea</taxon>
        <taxon>Salamandridae</taxon>
        <taxon>Pleurodelinae</taxon>
        <taxon>Pleurodeles</taxon>
    </lineage>
</organism>
<accession>A0AAV7RHE9</accession>
<evidence type="ECO:0000313" key="1">
    <source>
        <dbReference type="EMBL" id="KAJ1150911.1"/>
    </source>
</evidence>
<dbReference type="AlphaFoldDB" id="A0AAV7RHE9"/>